<organism evidence="1 2">
    <name type="scientific">Ixodes persulcatus</name>
    <name type="common">Taiga tick</name>
    <dbReference type="NCBI Taxonomy" id="34615"/>
    <lineage>
        <taxon>Eukaryota</taxon>
        <taxon>Metazoa</taxon>
        <taxon>Ecdysozoa</taxon>
        <taxon>Arthropoda</taxon>
        <taxon>Chelicerata</taxon>
        <taxon>Arachnida</taxon>
        <taxon>Acari</taxon>
        <taxon>Parasitiformes</taxon>
        <taxon>Ixodida</taxon>
        <taxon>Ixodoidea</taxon>
        <taxon>Ixodidae</taxon>
        <taxon>Ixodinae</taxon>
        <taxon>Ixodes</taxon>
    </lineage>
</organism>
<dbReference type="Proteomes" id="UP000805193">
    <property type="component" value="Unassembled WGS sequence"/>
</dbReference>
<reference evidence="1 2" key="1">
    <citation type="journal article" date="2020" name="Cell">
        <title>Large-Scale Comparative Analyses of Tick Genomes Elucidate Their Genetic Diversity and Vector Capacities.</title>
        <authorList>
            <consortium name="Tick Genome and Microbiome Consortium (TIGMIC)"/>
            <person name="Jia N."/>
            <person name="Wang J."/>
            <person name="Shi W."/>
            <person name="Du L."/>
            <person name="Sun Y."/>
            <person name="Zhan W."/>
            <person name="Jiang J.F."/>
            <person name="Wang Q."/>
            <person name="Zhang B."/>
            <person name="Ji P."/>
            <person name="Bell-Sakyi L."/>
            <person name="Cui X.M."/>
            <person name="Yuan T.T."/>
            <person name="Jiang B.G."/>
            <person name="Yang W.F."/>
            <person name="Lam T.T."/>
            <person name="Chang Q.C."/>
            <person name="Ding S.J."/>
            <person name="Wang X.J."/>
            <person name="Zhu J.G."/>
            <person name="Ruan X.D."/>
            <person name="Zhao L."/>
            <person name="Wei J.T."/>
            <person name="Ye R.Z."/>
            <person name="Que T.C."/>
            <person name="Du C.H."/>
            <person name="Zhou Y.H."/>
            <person name="Cheng J.X."/>
            <person name="Dai P.F."/>
            <person name="Guo W.B."/>
            <person name="Han X.H."/>
            <person name="Huang E.J."/>
            <person name="Li L.F."/>
            <person name="Wei W."/>
            <person name="Gao Y.C."/>
            <person name="Liu J.Z."/>
            <person name="Shao H.Z."/>
            <person name="Wang X."/>
            <person name="Wang C.C."/>
            <person name="Yang T.C."/>
            <person name="Huo Q.B."/>
            <person name="Li W."/>
            <person name="Chen H.Y."/>
            <person name="Chen S.E."/>
            <person name="Zhou L.G."/>
            <person name="Ni X.B."/>
            <person name="Tian J.H."/>
            <person name="Sheng Y."/>
            <person name="Liu T."/>
            <person name="Pan Y.S."/>
            <person name="Xia L.Y."/>
            <person name="Li J."/>
            <person name="Zhao F."/>
            <person name="Cao W.C."/>
        </authorList>
    </citation>
    <scope>NUCLEOTIDE SEQUENCE [LARGE SCALE GENOMIC DNA]</scope>
    <source>
        <strain evidence="1">Iper-2018</strain>
    </source>
</reference>
<comment type="caution">
    <text evidence="1">The sequence shown here is derived from an EMBL/GenBank/DDBJ whole genome shotgun (WGS) entry which is preliminary data.</text>
</comment>
<gene>
    <name evidence="1" type="ORF">HPB47_000377</name>
</gene>
<protein>
    <submittedName>
        <fullName evidence="1">Uncharacterized protein</fullName>
    </submittedName>
</protein>
<sequence length="218" mass="23682">MRAVAPLVVVVLCALVGPSVVVASSAEEYGELLAVCCPVGGIGRGPRRSVGRGSPPRPMVFCGDCVGWRPLASLCQIARTYRPGFEPATWESVGRRFASESPRRPWKTLSSRFSVLWLCKLRHPDHALPTAHSIGLELLEDSAAGPSGCVRAPAAWRRHVSVLLMFDTRPKRRKDPKEPVLPSGRLSGRLLRVRTAGEVNGTSRKLRSATVKQSDKKG</sequence>
<accession>A0AC60PTX8</accession>
<evidence type="ECO:0000313" key="2">
    <source>
        <dbReference type="Proteomes" id="UP000805193"/>
    </source>
</evidence>
<proteinExistence type="predicted"/>
<evidence type="ECO:0000313" key="1">
    <source>
        <dbReference type="EMBL" id="KAG0423886.1"/>
    </source>
</evidence>
<keyword evidence="2" id="KW-1185">Reference proteome</keyword>
<name>A0AC60PTX8_IXOPE</name>
<dbReference type="EMBL" id="JABSTQ010010044">
    <property type="protein sequence ID" value="KAG0423886.1"/>
    <property type="molecule type" value="Genomic_DNA"/>
</dbReference>